<dbReference type="PANTHER" id="PTHR33133:SF24">
    <property type="entry name" value="OS01G0800300 PROTEIN"/>
    <property type="match status" value="1"/>
</dbReference>
<protein>
    <submittedName>
        <fullName evidence="2">Uncharacterized protein</fullName>
    </submittedName>
</protein>
<keyword evidence="3" id="KW-1185">Reference proteome</keyword>
<dbReference type="PANTHER" id="PTHR33133">
    <property type="entry name" value="OS08G0107100 PROTEIN-RELATED"/>
    <property type="match status" value="1"/>
</dbReference>
<comment type="caution">
    <text evidence="2">The sequence shown here is derived from an EMBL/GenBank/DDBJ whole genome shotgun (WGS) entry which is preliminary data.</text>
</comment>
<sequence length="285" mass="31418">MVRTIAAILNESTSVPKRSPKTFHCRNLFMFPIICAVIVLHGSHLFNSSQGTELIPFRFCYRIFLCAFPLHSAALIFIVASYSTSKPVSAIPCSVFKRLFITYCWVSLIMVIYNGVFLECFVLVTVANVTQNAAPLLVALFVEICLILADDVSLCQLAGVVSGLEPVYGFTAMENCYVLLKARNPTAAWLVFTYLSVYGSIGGVSTVVHGGLDCGVYERTAETVGWLRLCTSVSQFKPLIVEMDNSNVLSTVDFLCGKHYCSANTSLNDEKFTVLEKFTPSSYLQ</sequence>
<dbReference type="EMBL" id="WJXA01000006">
    <property type="protein sequence ID" value="KAF7141932.1"/>
    <property type="molecule type" value="Genomic_DNA"/>
</dbReference>
<feature type="transmembrane region" description="Helical" evidence="1">
    <location>
        <begin position="28"/>
        <end position="47"/>
    </location>
</feature>
<name>A0A834LN87_RHOSS</name>
<feature type="transmembrane region" description="Helical" evidence="1">
    <location>
        <begin position="100"/>
        <end position="126"/>
    </location>
</feature>
<reference evidence="2" key="1">
    <citation type="submission" date="2019-11" db="EMBL/GenBank/DDBJ databases">
        <authorList>
            <person name="Liu Y."/>
            <person name="Hou J."/>
            <person name="Li T.-Q."/>
            <person name="Guan C.-H."/>
            <person name="Wu X."/>
            <person name="Wu H.-Z."/>
            <person name="Ling F."/>
            <person name="Zhang R."/>
            <person name="Shi X.-G."/>
            <person name="Ren J.-P."/>
            <person name="Chen E.-F."/>
            <person name="Sun J.-M."/>
        </authorList>
    </citation>
    <scope>NUCLEOTIDE SEQUENCE</scope>
    <source>
        <strain evidence="2">Adult_tree_wgs_1</strain>
        <tissue evidence="2">Leaves</tissue>
    </source>
</reference>
<dbReference type="AlphaFoldDB" id="A0A834LN87"/>
<gene>
    <name evidence="2" type="ORF">RHSIM_Rhsim06G0010100</name>
</gene>
<feature type="transmembrane region" description="Helical" evidence="1">
    <location>
        <begin position="59"/>
        <end position="80"/>
    </location>
</feature>
<evidence type="ECO:0000313" key="3">
    <source>
        <dbReference type="Proteomes" id="UP000626092"/>
    </source>
</evidence>
<dbReference type="OrthoDB" id="1550406at2759"/>
<evidence type="ECO:0000313" key="2">
    <source>
        <dbReference type="EMBL" id="KAF7141932.1"/>
    </source>
</evidence>
<keyword evidence="1" id="KW-0472">Membrane</keyword>
<dbReference type="Proteomes" id="UP000626092">
    <property type="component" value="Unassembled WGS sequence"/>
</dbReference>
<accession>A0A834LN87</accession>
<keyword evidence="1" id="KW-1133">Transmembrane helix</keyword>
<organism evidence="2 3">
    <name type="scientific">Rhododendron simsii</name>
    <name type="common">Sims's rhododendron</name>
    <dbReference type="NCBI Taxonomy" id="118357"/>
    <lineage>
        <taxon>Eukaryota</taxon>
        <taxon>Viridiplantae</taxon>
        <taxon>Streptophyta</taxon>
        <taxon>Embryophyta</taxon>
        <taxon>Tracheophyta</taxon>
        <taxon>Spermatophyta</taxon>
        <taxon>Magnoliopsida</taxon>
        <taxon>eudicotyledons</taxon>
        <taxon>Gunneridae</taxon>
        <taxon>Pentapetalae</taxon>
        <taxon>asterids</taxon>
        <taxon>Ericales</taxon>
        <taxon>Ericaceae</taxon>
        <taxon>Ericoideae</taxon>
        <taxon>Rhodoreae</taxon>
        <taxon>Rhododendron</taxon>
    </lineage>
</organism>
<proteinExistence type="predicted"/>
<evidence type="ECO:0000256" key="1">
    <source>
        <dbReference type="SAM" id="Phobius"/>
    </source>
</evidence>
<keyword evidence="1" id="KW-0812">Transmembrane</keyword>